<comment type="caution">
    <text evidence="1">The sequence shown here is derived from an EMBL/GenBank/DDBJ whole genome shotgun (WGS) entry which is preliminary data.</text>
</comment>
<evidence type="ECO:0000313" key="2">
    <source>
        <dbReference type="Proteomes" id="UP000824145"/>
    </source>
</evidence>
<dbReference type="EMBL" id="DVNJ01000016">
    <property type="protein sequence ID" value="HIU62733.1"/>
    <property type="molecule type" value="Genomic_DNA"/>
</dbReference>
<reference evidence="1" key="1">
    <citation type="submission" date="2020-10" db="EMBL/GenBank/DDBJ databases">
        <authorList>
            <person name="Gilroy R."/>
        </authorList>
    </citation>
    <scope>NUCLEOTIDE SEQUENCE</scope>
    <source>
        <strain evidence="1">9366</strain>
    </source>
</reference>
<sequence length="131" mass="12876">EITVLGGGNTTKSMSLGGVFGRGTFRETSVRAIDGTLTIDAQNASRLSACGALGGSVEKGISISDIRLEINLKCAGIAGGLIGQKTGGNASATQITLSGSLSAAKCGKLFGNGGIEDGEGIDTQGLVLSSA</sequence>
<feature type="non-terminal residue" evidence="1">
    <location>
        <position position="1"/>
    </location>
</feature>
<name>A0A9D1MME3_9FIRM</name>
<organism evidence="1 2">
    <name type="scientific">Candidatus Caccalectryoclostridium excrementigallinarum</name>
    <dbReference type="NCBI Taxonomy" id="2840710"/>
    <lineage>
        <taxon>Bacteria</taxon>
        <taxon>Bacillati</taxon>
        <taxon>Bacillota</taxon>
        <taxon>Clostridia</taxon>
        <taxon>Christensenellales</taxon>
        <taxon>Christensenellaceae</taxon>
        <taxon>Christensenellaceae incertae sedis</taxon>
        <taxon>Candidatus Caccalectryoclostridium</taxon>
    </lineage>
</organism>
<reference evidence="1" key="2">
    <citation type="journal article" date="2021" name="PeerJ">
        <title>Extensive microbial diversity within the chicken gut microbiome revealed by metagenomics and culture.</title>
        <authorList>
            <person name="Gilroy R."/>
            <person name="Ravi A."/>
            <person name="Getino M."/>
            <person name="Pursley I."/>
            <person name="Horton D.L."/>
            <person name="Alikhan N.F."/>
            <person name="Baker D."/>
            <person name="Gharbi K."/>
            <person name="Hall N."/>
            <person name="Watson M."/>
            <person name="Adriaenssens E.M."/>
            <person name="Foster-Nyarko E."/>
            <person name="Jarju S."/>
            <person name="Secka A."/>
            <person name="Antonio M."/>
            <person name="Oren A."/>
            <person name="Chaudhuri R.R."/>
            <person name="La Ragione R."/>
            <person name="Hildebrand F."/>
            <person name="Pallen M.J."/>
        </authorList>
    </citation>
    <scope>NUCLEOTIDE SEQUENCE</scope>
    <source>
        <strain evidence="1">9366</strain>
    </source>
</reference>
<proteinExistence type="predicted"/>
<dbReference type="AlphaFoldDB" id="A0A9D1MME3"/>
<evidence type="ECO:0000313" key="1">
    <source>
        <dbReference type="EMBL" id="HIU62733.1"/>
    </source>
</evidence>
<dbReference type="Proteomes" id="UP000824145">
    <property type="component" value="Unassembled WGS sequence"/>
</dbReference>
<protein>
    <submittedName>
        <fullName evidence="1">Uncharacterized protein</fullName>
    </submittedName>
</protein>
<gene>
    <name evidence="1" type="ORF">IAB07_03055</name>
</gene>
<accession>A0A9D1MME3</accession>